<dbReference type="KEGG" id="rdi:CMV14_19910"/>
<gene>
    <name evidence="1" type="ORF">COO09_20535</name>
</gene>
<dbReference type="EMBL" id="NWUF01000029">
    <property type="protein sequence ID" value="PCE40371.1"/>
    <property type="molecule type" value="Genomic_DNA"/>
</dbReference>
<comment type="caution">
    <text evidence="1">The sequence shown here is derived from an EMBL/GenBank/DDBJ whole genome shotgun (WGS) entry which is preliminary data.</text>
</comment>
<evidence type="ECO:0000313" key="2">
    <source>
        <dbReference type="Proteomes" id="UP000218934"/>
    </source>
</evidence>
<sequence length="185" mass="20942">MSDRRSVDIARFNEIDDSWVRTGGLWSRCIFIGKSHSPDSPVGIAIKADREIGDRVAGRRSFDTTTMMVVLSGTVMHDDRWMSAGDFYVSPPNEVSGNLVFGLEGATVFFMFDNRSGMVPTFEDERDQANFDRDFRKEVEAVASGKAEVTVPILPLREDYTRGRAVVFRTLEQVEAYRRQTGTEW</sequence>
<dbReference type="AlphaFoldDB" id="A0A2A4FSJ2"/>
<dbReference type="Proteomes" id="UP000218934">
    <property type="component" value="Unassembled WGS sequence"/>
</dbReference>
<proteinExistence type="predicted"/>
<protein>
    <recommendedName>
        <fullName evidence="3">AraC-type arabinose-binding/dimerisation domain-containing protein</fullName>
    </recommendedName>
</protein>
<dbReference type="RefSeq" id="WP_066966180.1">
    <property type="nucleotide sequence ID" value="NZ_CP023449.1"/>
</dbReference>
<reference evidence="1 2" key="1">
    <citation type="submission" date="2017-09" db="EMBL/GenBank/DDBJ databases">
        <title>The Catabolism of 3,6-Dichlorosalicylic acid is Initiated by the Cytochrome P450 Monooxygenase DsmABC in Rhizorhabdus dicambivorans Ndbn-20.</title>
        <authorList>
            <person name="Na L."/>
        </authorList>
    </citation>
    <scope>NUCLEOTIDE SEQUENCE [LARGE SCALE GENOMIC DNA]</scope>
    <source>
        <strain evidence="1 2">Ndbn-20m</strain>
    </source>
</reference>
<evidence type="ECO:0008006" key="3">
    <source>
        <dbReference type="Google" id="ProtNLM"/>
    </source>
</evidence>
<keyword evidence="2" id="KW-1185">Reference proteome</keyword>
<accession>A0A2A4FSJ2</accession>
<name>A0A2A4FSJ2_9SPHN</name>
<evidence type="ECO:0000313" key="1">
    <source>
        <dbReference type="EMBL" id="PCE40371.1"/>
    </source>
</evidence>
<organism evidence="1 2">
    <name type="scientific">Rhizorhabdus dicambivorans</name>
    <dbReference type="NCBI Taxonomy" id="1850238"/>
    <lineage>
        <taxon>Bacteria</taxon>
        <taxon>Pseudomonadati</taxon>
        <taxon>Pseudomonadota</taxon>
        <taxon>Alphaproteobacteria</taxon>
        <taxon>Sphingomonadales</taxon>
        <taxon>Sphingomonadaceae</taxon>
        <taxon>Rhizorhabdus</taxon>
    </lineage>
</organism>